<dbReference type="AlphaFoldDB" id="A0A2Z6NWS7"/>
<accession>A0A2Z6NWS7</accession>
<dbReference type="OrthoDB" id="1732751at2759"/>
<evidence type="ECO:0000256" key="1">
    <source>
        <dbReference type="SAM" id="MobiDB-lite"/>
    </source>
</evidence>
<keyword evidence="3" id="KW-1185">Reference proteome</keyword>
<proteinExistence type="predicted"/>
<sequence>MQRKIGEENPSDKRRRIGSERMVGQGRGRAPLGAINNKSEANDGGTGAAEGSEPSIVDFTKEEVDALLNERMKKEARIDTKKKMEQMGDLIKRLKNCIRWFKRVEEGYVKEKEKLQTDLDSAEKKCVDIGAPSSSL</sequence>
<name>A0A2Z6NWS7_TRISU</name>
<evidence type="ECO:0000313" key="3">
    <source>
        <dbReference type="Proteomes" id="UP000242715"/>
    </source>
</evidence>
<protein>
    <submittedName>
        <fullName evidence="2">Uncharacterized protein</fullName>
    </submittedName>
</protein>
<feature type="compositionally biased region" description="Basic and acidic residues" evidence="1">
    <location>
        <begin position="1"/>
        <end position="12"/>
    </location>
</feature>
<organism evidence="2 3">
    <name type="scientific">Trifolium subterraneum</name>
    <name type="common">Subterranean clover</name>
    <dbReference type="NCBI Taxonomy" id="3900"/>
    <lineage>
        <taxon>Eukaryota</taxon>
        <taxon>Viridiplantae</taxon>
        <taxon>Streptophyta</taxon>
        <taxon>Embryophyta</taxon>
        <taxon>Tracheophyta</taxon>
        <taxon>Spermatophyta</taxon>
        <taxon>Magnoliopsida</taxon>
        <taxon>eudicotyledons</taxon>
        <taxon>Gunneridae</taxon>
        <taxon>Pentapetalae</taxon>
        <taxon>rosids</taxon>
        <taxon>fabids</taxon>
        <taxon>Fabales</taxon>
        <taxon>Fabaceae</taxon>
        <taxon>Papilionoideae</taxon>
        <taxon>50 kb inversion clade</taxon>
        <taxon>NPAAA clade</taxon>
        <taxon>Hologalegina</taxon>
        <taxon>IRL clade</taxon>
        <taxon>Trifolieae</taxon>
        <taxon>Trifolium</taxon>
    </lineage>
</organism>
<evidence type="ECO:0000313" key="2">
    <source>
        <dbReference type="EMBL" id="GAU34497.1"/>
    </source>
</evidence>
<gene>
    <name evidence="2" type="ORF">TSUD_388090</name>
</gene>
<dbReference type="EMBL" id="DF973557">
    <property type="protein sequence ID" value="GAU34497.1"/>
    <property type="molecule type" value="Genomic_DNA"/>
</dbReference>
<dbReference type="Proteomes" id="UP000242715">
    <property type="component" value="Unassembled WGS sequence"/>
</dbReference>
<reference evidence="3" key="1">
    <citation type="journal article" date="2017" name="Front. Plant Sci.">
        <title>Climate Clever Clovers: New Paradigm to Reduce the Environmental Footprint of Ruminants by Breeding Low Methanogenic Forages Utilizing Haplotype Variation.</title>
        <authorList>
            <person name="Kaur P."/>
            <person name="Appels R."/>
            <person name="Bayer P.E."/>
            <person name="Keeble-Gagnere G."/>
            <person name="Wang J."/>
            <person name="Hirakawa H."/>
            <person name="Shirasawa K."/>
            <person name="Vercoe P."/>
            <person name="Stefanova K."/>
            <person name="Durmic Z."/>
            <person name="Nichols P."/>
            <person name="Revell C."/>
            <person name="Isobe S.N."/>
            <person name="Edwards D."/>
            <person name="Erskine W."/>
        </authorList>
    </citation>
    <scope>NUCLEOTIDE SEQUENCE [LARGE SCALE GENOMIC DNA]</scope>
    <source>
        <strain evidence="3">cv. Daliak</strain>
    </source>
</reference>
<feature type="region of interest" description="Disordered" evidence="1">
    <location>
        <begin position="1"/>
        <end position="55"/>
    </location>
</feature>